<name>A0ABQ6JJW8_9ACTN</name>
<feature type="region of interest" description="Disordered" evidence="1">
    <location>
        <begin position="35"/>
        <end position="66"/>
    </location>
</feature>
<reference evidence="3" key="1">
    <citation type="journal article" date="2019" name="Int. J. Syst. Evol. Microbiol.">
        <title>The Global Catalogue of Microorganisms (GCM) 10K type strain sequencing project: providing services to taxonomists for standard genome sequencing and annotation.</title>
        <authorList>
            <consortium name="The Broad Institute Genomics Platform"/>
            <consortium name="The Broad Institute Genome Sequencing Center for Infectious Disease"/>
            <person name="Wu L."/>
            <person name="Ma J."/>
        </authorList>
    </citation>
    <scope>NUCLEOTIDE SEQUENCE [LARGE SCALE GENOMIC DNA]</scope>
    <source>
        <strain evidence="3">NBRC 108730</strain>
    </source>
</reference>
<dbReference type="EMBL" id="BSUZ01000001">
    <property type="protein sequence ID" value="GMA87545.1"/>
    <property type="molecule type" value="Genomic_DNA"/>
</dbReference>
<evidence type="ECO:0000256" key="1">
    <source>
        <dbReference type="SAM" id="MobiDB-lite"/>
    </source>
</evidence>
<dbReference type="Proteomes" id="UP001157017">
    <property type="component" value="Unassembled WGS sequence"/>
</dbReference>
<sequence length="66" mass="7095">MDRPSTTTAHRGRFVHGTCPRCAWIGPGRRALFTAERDAETHAEEHDAPLADPSATTSDPPRSPAG</sequence>
<keyword evidence="3" id="KW-1185">Reference proteome</keyword>
<protein>
    <submittedName>
        <fullName evidence="2">Uncharacterized protein</fullName>
    </submittedName>
</protein>
<feature type="compositionally biased region" description="Basic and acidic residues" evidence="1">
    <location>
        <begin position="35"/>
        <end position="49"/>
    </location>
</feature>
<organism evidence="2 3">
    <name type="scientific">Angustibacter aerolatus</name>
    <dbReference type="NCBI Taxonomy" id="1162965"/>
    <lineage>
        <taxon>Bacteria</taxon>
        <taxon>Bacillati</taxon>
        <taxon>Actinomycetota</taxon>
        <taxon>Actinomycetes</taxon>
        <taxon>Kineosporiales</taxon>
        <taxon>Kineosporiaceae</taxon>
    </lineage>
</organism>
<comment type="caution">
    <text evidence="2">The sequence shown here is derived from an EMBL/GenBank/DDBJ whole genome shotgun (WGS) entry which is preliminary data.</text>
</comment>
<gene>
    <name evidence="2" type="ORF">GCM10025868_27950</name>
</gene>
<evidence type="ECO:0000313" key="3">
    <source>
        <dbReference type="Proteomes" id="UP001157017"/>
    </source>
</evidence>
<proteinExistence type="predicted"/>
<accession>A0ABQ6JJW8</accession>
<evidence type="ECO:0000313" key="2">
    <source>
        <dbReference type="EMBL" id="GMA87545.1"/>
    </source>
</evidence>